<gene>
    <name evidence="3" type="ORF">M3M28_07550</name>
</gene>
<accession>A0ABY4MU25</accession>
<dbReference type="InterPro" id="IPR013538">
    <property type="entry name" value="ASHA1/2-like_C"/>
</dbReference>
<dbReference type="InterPro" id="IPR023393">
    <property type="entry name" value="START-like_dom_sf"/>
</dbReference>
<dbReference type="Gene3D" id="3.30.530.20">
    <property type="match status" value="1"/>
</dbReference>
<sequence>MDIRERILALNIAARIDRDVEPPQLRMNFMTDGADPQTVWGYVTEPELLASWSPNVPDRPLTSVGPAEARENPEDAPFSVEVLAVDPGKEVSHRWGDDLITWTITGDRIDCAMVLHDIDAAPMYAAGWQVCFGVLAALLQGEQQPRIVGEAAFRYGWQELNERYDAEFARP</sequence>
<evidence type="ECO:0000259" key="2">
    <source>
        <dbReference type="Pfam" id="PF08327"/>
    </source>
</evidence>
<organism evidence="3">
    <name type="scientific">Gulosibacter sediminis</name>
    <dbReference type="NCBI Taxonomy" id="1729695"/>
    <lineage>
        <taxon>Bacteria</taxon>
        <taxon>Bacillati</taxon>
        <taxon>Actinomycetota</taxon>
        <taxon>Actinomycetes</taxon>
        <taxon>Micrococcales</taxon>
        <taxon>Microbacteriaceae</taxon>
        <taxon>Gulosibacter</taxon>
    </lineage>
</organism>
<dbReference type="EMBL" id="CP097160">
    <property type="protein sequence ID" value="UQN13925.1"/>
    <property type="molecule type" value="Genomic_DNA"/>
</dbReference>
<comment type="similarity">
    <text evidence="1">Belongs to the AHA1 family.</text>
</comment>
<dbReference type="Pfam" id="PF08327">
    <property type="entry name" value="AHSA1"/>
    <property type="match status" value="1"/>
</dbReference>
<feature type="domain" description="Activator of Hsp90 ATPase homologue 1/2-like C-terminal" evidence="2">
    <location>
        <begin position="34"/>
        <end position="137"/>
    </location>
</feature>
<evidence type="ECO:0000313" key="3">
    <source>
        <dbReference type="EMBL" id="UQN13925.1"/>
    </source>
</evidence>
<name>A0ABY4MU25_9MICO</name>
<evidence type="ECO:0000256" key="1">
    <source>
        <dbReference type="ARBA" id="ARBA00006817"/>
    </source>
</evidence>
<protein>
    <recommendedName>
        <fullName evidence="2">Activator of Hsp90 ATPase homologue 1/2-like C-terminal domain-containing protein</fullName>
    </recommendedName>
</protein>
<reference evidence="3" key="1">
    <citation type="submission" date="2022-05" db="EMBL/GenBank/DDBJ databases">
        <title>Complete genome sequence of toluene-degrading Gulosibacter sediminis strain ACHW.36C.</title>
        <authorList>
            <person name="Wai A.C."/>
            <person name="Lai G.K."/>
            <person name="Griffin S.D."/>
            <person name="Leung F.C."/>
        </authorList>
    </citation>
    <scope>NUCLEOTIDE SEQUENCE [LARGE SCALE GENOMIC DNA]</scope>
    <source>
        <strain evidence="3">ACHW.36C</strain>
    </source>
</reference>
<dbReference type="SUPFAM" id="SSF55961">
    <property type="entry name" value="Bet v1-like"/>
    <property type="match status" value="1"/>
</dbReference>
<proteinExistence type="inferred from homology"/>